<organism evidence="4 5">
    <name type="scientific">Chondrus crispus</name>
    <name type="common">Carrageen Irish moss</name>
    <name type="synonym">Polymorpha crispa</name>
    <dbReference type="NCBI Taxonomy" id="2769"/>
    <lineage>
        <taxon>Eukaryota</taxon>
        <taxon>Rhodophyta</taxon>
        <taxon>Florideophyceae</taxon>
        <taxon>Rhodymeniophycidae</taxon>
        <taxon>Gigartinales</taxon>
        <taxon>Gigartinaceae</taxon>
        <taxon>Chondrus</taxon>
    </lineage>
</organism>
<feature type="compositionally biased region" description="Basic and acidic residues" evidence="2">
    <location>
        <begin position="191"/>
        <end position="200"/>
    </location>
</feature>
<gene>
    <name evidence="4" type="ORF">CHC_T00005746001</name>
</gene>
<keyword evidence="1" id="KW-0234">DNA repair</keyword>
<dbReference type="GO" id="GO:0016887">
    <property type="term" value="F:ATP hydrolysis activity"/>
    <property type="evidence" value="ECO:0007669"/>
    <property type="project" value="RHEA"/>
</dbReference>
<comment type="similarity">
    <text evidence="1">Belongs to the helicase family.</text>
</comment>
<dbReference type="InterPro" id="IPR003593">
    <property type="entry name" value="AAA+_ATPase"/>
</dbReference>
<comment type="cofactor">
    <cofactor evidence="1">
        <name>Mg(2+)</name>
        <dbReference type="ChEBI" id="CHEBI:18420"/>
    </cofactor>
</comment>
<dbReference type="GeneID" id="17325123"/>
<evidence type="ECO:0000313" key="5">
    <source>
        <dbReference type="Proteomes" id="UP000012073"/>
    </source>
</evidence>
<dbReference type="EC" id="5.6.2.3" evidence="1"/>
<dbReference type="GO" id="GO:0005524">
    <property type="term" value="F:ATP binding"/>
    <property type="evidence" value="ECO:0007669"/>
    <property type="project" value="UniProtKB-KW"/>
</dbReference>
<keyword evidence="1" id="KW-0227">DNA damage</keyword>
<dbReference type="OrthoDB" id="5116at2759"/>
<feature type="compositionally biased region" description="Basic and acidic residues" evidence="2">
    <location>
        <begin position="210"/>
        <end position="222"/>
    </location>
</feature>
<dbReference type="OMA" id="VFRQQDN"/>
<keyword evidence="1" id="KW-0347">Helicase</keyword>
<evidence type="ECO:0000256" key="2">
    <source>
        <dbReference type="SAM" id="MobiDB-lite"/>
    </source>
</evidence>
<name>R7QIG2_CHOCR</name>
<accession>R7QIG2</accession>
<dbReference type="KEGG" id="ccp:CHC_T00005746001"/>
<dbReference type="InterPro" id="IPR051055">
    <property type="entry name" value="PIF1_helicase"/>
</dbReference>
<dbReference type="Proteomes" id="UP000012073">
    <property type="component" value="Unassembled WGS sequence"/>
</dbReference>
<keyword evidence="1" id="KW-0233">DNA recombination</keyword>
<keyword evidence="5" id="KW-1185">Reference proteome</keyword>
<dbReference type="GO" id="GO:0006281">
    <property type="term" value="P:DNA repair"/>
    <property type="evidence" value="ECO:0007669"/>
    <property type="project" value="UniProtKB-KW"/>
</dbReference>
<keyword evidence="1" id="KW-0067">ATP-binding</keyword>
<dbReference type="GO" id="GO:0006310">
    <property type="term" value="P:DNA recombination"/>
    <property type="evidence" value="ECO:0007669"/>
    <property type="project" value="UniProtKB-KW"/>
</dbReference>
<keyword evidence="1" id="KW-0378">Hydrolase</keyword>
<dbReference type="AlphaFoldDB" id="R7QIG2"/>
<feature type="region of interest" description="Disordered" evidence="2">
    <location>
        <begin position="132"/>
        <end position="228"/>
    </location>
</feature>
<dbReference type="Pfam" id="PF05970">
    <property type="entry name" value="PIF1"/>
    <property type="match status" value="1"/>
</dbReference>
<keyword evidence="1" id="KW-0547">Nucleotide-binding</keyword>
<dbReference type="CDD" id="cd18037">
    <property type="entry name" value="DEXSc_Pif1_like"/>
    <property type="match status" value="1"/>
</dbReference>
<reference evidence="5" key="1">
    <citation type="journal article" date="2013" name="Proc. Natl. Acad. Sci. U.S.A.">
        <title>Genome structure and metabolic features in the red seaweed Chondrus crispus shed light on evolution of the Archaeplastida.</title>
        <authorList>
            <person name="Collen J."/>
            <person name="Porcel B."/>
            <person name="Carre W."/>
            <person name="Ball S.G."/>
            <person name="Chaparro C."/>
            <person name="Tonon T."/>
            <person name="Barbeyron T."/>
            <person name="Michel G."/>
            <person name="Noel B."/>
            <person name="Valentin K."/>
            <person name="Elias M."/>
            <person name="Artiguenave F."/>
            <person name="Arun A."/>
            <person name="Aury J.M."/>
            <person name="Barbosa-Neto J.F."/>
            <person name="Bothwell J.H."/>
            <person name="Bouget F.Y."/>
            <person name="Brillet L."/>
            <person name="Cabello-Hurtado F."/>
            <person name="Capella-Gutierrez S."/>
            <person name="Charrier B."/>
            <person name="Cladiere L."/>
            <person name="Cock J.M."/>
            <person name="Coelho S.M."/>
            <person name="Colleoni C."/>
            <person name="Czjzek M."/>
            <person name="Da Silva C."/>
            <person name="Delage L."/>
            <person name="Denoeud F."/>
            <person name="Deschamps P."/>
            <person name="Dittami S.M."/>
            <person name="Gabaldon T."/>
            <person name="Gachon C.M."/>
            <person name="Groisillier A."/>
            <person name="Herve C."/>
            <person name="Jabbari K."/>
            <person name="Katinka M."/>
            <person name="Kloareg B."/>
            <person name="Kowalczyk N."/>
            <person name="Labadie K."/>
            <person name="Leblanc C."/>
            <person name="Lopez P.J."/>
            <person name="McLachlan D.H."/>
            <person name="Meslet-Cladiere L."/>
            <person name="Moustafa A."/>
            <person name="Nehr Z."/>
            <person name="Nyvall Collen P."/>
            <person name="Panaud O."/>
            <person name="Partensky F."/>
            <person name="Poulain J."/>
            <person name="Rensing S.A."/>
            <person name="Rousvoal S."/>
            <person name="Samson G."/>
            <person name="Symeonidi A."/>
            <person name="Weissenbach J."/>
            <person name="Zambounis A."/>
            <person name="Wincker P."/>
            <person name="Boyen C."/>
        </authorList>
    </citation>
    <scope>NUCLEOTIDE SEQUENCE [LARGE SCALE GENOMIC DNA]</scope>
    <source>
        <strain evidence="5">cv. Stackhouse</strain>
    </source>
</reference>
<feature type="domain" description="AAA+ ATPase" evidence="3">
    <location>
        <begin position="246"/>
        <end position="378"/>
    </location>
</feature>
<protein>
    <recommendedName>
        <fullName evidence="1">ATP-dependent DNA helicase</fullName>
        <ecNumber evidence="1">5.6.2.3</ecNumber>
    </recommendedName>
</protein>
<feature type="compositionally biased region" description="Polar residues" evidence="2">
    <location>
        <begin position="162"/>
        <end position="190"/>
    </location>
</feature>
<sequence>MVDSGDIKDEDFLQLLDSDQLLYSLATQPQPIPPNSAIHSPSQQTSEGDGPSKTEQSTVKKEAKMDLALVKIEQQADQQQPTHVSGAAISVASESSVNPAAVLAPQAMLDARQRRRNITAEINKALEQWRPTLKQPFGEKPPCTVNTINENSFPKPKRRKPNFTQSVPAANLENFQSSRSRQHEQNTPSTVKEELQDQIKDQTQQSQKNAETKQKDLSKEEEHNEDEVDHFVADRYQAEAIRAAKQGESFLLTGSAGTGKSFVLKHVISVLRSMGKVVGVTASTGCAAVGIGGGTIHSLSGVGIGMDPIEKLVRKGHTDRVLRKRLKQLDVLVIDEISMIDSFLFDKLNAIIAAARCPPPKRDSGITRGIRTLNSGPGGLFTLKPFGGLQVILCGDFFQLPPVAASDTRFVNSSEKFFAFEAKTWKRIIKNTYVLRVVHRQADRQFAGLLNEVRQGVVSESTMQVLNACLVNPLKPLVEVEENGRRVAFTKLFSYRRQVASENSSQLKKLKTKGIRYDAYDQIHRSELGTLTARHVQQMLDNTNCAQSIELRRGCRVLCTKNLDTGLGIVNGAPGIVVGWSRPLIEVYQKRKVEDPKLRFDRFGPQDLKDTEIFELDNPGISQALETQARSQDDCPVMSGRMLGEVLPVVLLDNGQRCLMEPVDWEVHGTKGQVVGFRRQVPLILGWALSIHKAQGMTLRDVETDVGGAFDYGQVYVALSRATAVKKLRLRSFNPRKIVTHPKVTEFYAALDRTSSPR</sequence>
<dbReference type="GO" id="GO:0043139">
    <property type="term" value="F:5'-3' DNA helicase activity"/>
    <property type="evidence" value="ECO:0007669"/>
    <property type="project" value="UniProtKB-EC"/>
</dbReference>
<dbReference type="Gene3D" id="3.40.50.300">
    <property type="entry name" value="P-loop containing nucleotide triphosphate hydrolases"/>
    <property type="match status" value="1"/>
</dbReference>
<evidence type="ECO:0000259" key="3">
    <source>
        <dbReference type="SMART" id="SM00382"/>
    </source>
</evidence>
<dbReference type="Gramene" id="CDF37523">
    <property type="protein sequence ID" value="CDF37523"/>
    <property type="gene ID" value="CHC_T00005746001"/>
</dbReference>
<dbReference type="EMBL" id="HG001848">
    <property type="protein sequence ID" value="CDF37523.1"/>
    <property type="molecule type" value="Genomic_DNA"/>
</dbReference>
<proteinExistence type="inferred from homology"/>
<dbReference type="SUPFAM" id="SSF52540">
    <property type="entry name" value="P-loop containing nucleoside triphosphate hydrolases"/>
    <property type="match status" value="2"/>
</dbReference>
<dbReference type="SMART" id="SM00382">
    <property type="entry name" value="AAA"/>
    <property type="match status" value="1"/>
</dbReference>
<dbReference type="InterPro" id="IPR010285">
    <property type="entry name" value="DNA_helicase_pif1-like_DEAD"/>
</dbReference>
<dbReference type="InterPro" id="IPR027417">
    <property type="entry name" value="P-loop_NTPase"/>
</dbReference>
<feature type="region of interest" description="Disordered" evidence="2">
    <location>
        <begin position="25"/>
        <end position="62"/>
    </location>
</feature>
<feature type="compositionally biased region" description="Polar residues" evidence="2">
    <location>
        <begin position="37"/>
        <end position="57"/>
    </location>
</feature>
<evidence type="ECO:0000256" key="1">
    <source>
        <dbReference type="RuleBase" id="RU363044"/>
    </source>
</evidence>
<comment type="catalytic activity">
    <reaction evidence="1">
        <text>ATP + H2O = ADP + phosphate + H(+)</text>
        <dbReference type="Rhea" id="RHEA:13065"/>
        <dbReference type="ChEBI" id="CHEBI:15377"/>
        <dbReference type="ChEBI" id="CHEBI:15378"/>
        <dbReference type="ChEBI" id="CHEBI:30616"/>
        <dbReference type="ChEBI" id="CHEBI:43474"/>
        <dbReference type="ChEBI" id="CHEBI:456216"/>
        <dbReference type="EC" id="5.6.2.3"/>
    </reaction>
</comment>
<dbReference type="PANTHER" id="PTHR47642:SF5">
    <property type="entry name" value="ATP-DEPENDENT DNA HELICASE"/>
    <property type="match status" value="1"/>
</dbReference>
<dbReference type="CDD" id="cd18809">
    <property type="entry name" value="SF1_C_RecD"/>
    <property type="match status" value="1"/>
</dbReference>
<dbReference type="PhylomeDB" id="R7QIG2"/>
<dbReference type="GO" id="GO:0000723">
    <property type="term" value="P:telomere maintenance"/>
    <property type="evidence" value="ECO:0007669"/>
    <property type="project" value="InterPro"/>
</dbReference>
<evidence type="ECO:0000313" key="4">
    <source>
        <dbReference type="EMBL" id="CDF37523.1"/>
    </source>
</evidence>
<dbReference type="RefSeq" id="XP_005717394.1">
    <property type="nucleotide sequence ID" value="XM_005717337.1"/>
</dbReference>
<dbReference type="PANTHER" id="PTHR47642">
    <property type="entry name" value="ATP-DEPENDENT DNA HELICASE"/>
    <property type="match status" value="1"/>
</dbReference>